<dbReference type="Proteomes" id="UP000494365">
    <property type="component" value="Unassembled WGS sequence"/>
</dbReference>
<evidence type="ECO:0000313" key="2">
    <source>
        <dbReference type="Proteomes" id="UP000494365"/>
    </source>
</evidence>
<protein>
    <submittedName>
        <fullName evidence="1">Uncharacterized protein</fullName>
    </submittedName>
</protein>
<reference evidence="1 2" key="1">
    <citation type="submission" date="2020-04" db="EMBL/GenBank/DDBJ databases">
        <authorList>
            <person name="De Canck E."/>
        </authorList>
    </citation>
    <scope>NUCLEOTIDE SEQUENCE [LARGE SCALE GENOMIC DNA]</scope>
    <source>
        <strain evidence="1 2">LMG 28614</strain>
    </source>
</reference>
<dbReference type="AlphaFoldDB" id="A0A6S7CAF4"/>
<dbReference type="EMBL" id="CADIKK010000038">
    <property type="protein sequence ID" value="CAB3804415.1"/>
    <property type="molecule type" value="Genomic_DNA"/>
</dbReference>
<name>A0A6S7CAF4_9BURK</name>
<keyword evidence="2" id="KW-1185">Reference proteome</keyword>
<sequence length="117" mass="12931">MTELHIADGGVYSTDWKVYPIRVGKIVMTSHKPEQMILGLFEDGIGGGFQGIVQIYCDQPVTSFLPTGSSGEQHFNNVSLKEMIKSEALPRKLVNNIFALFCENSSLSPADLNMSRH</sequence>
<organism evidence="1 2">
    <name type="scientific">Paraburkholderia ultramafica</name>
    <dbReference type="NCBI Taxonomy" id="1544867"/>
    <lineage>
        <taxon>Bacteria</taxon>
        <taxon>Pseudomonadati</taxon>
        <taxon>Pseudomonadota</taxon>
        <taxon>Betaproteobacteria</taxon>
        <taxon>Burkholderiales</taxon>
        <taxon>Burkholderiaceae</taxon>
        <taxon>Paraburkholderia</taxon>
    </lineage>
</organism>
<evidence type="ECO:0000313" key="1">
    <source>
        <dbReference type="EMBL" id="CAB3804415.1"/>
    </source>
</evidence>
<dbReference type="RefSeq" id="WP_175152995.1">
    <property type="nucleotide sequence ID" value="NZ_CADIKK010000038.1"/>
</dbReference>
<accession>A0A6S7CAF4</accession>
<proteinExistence type="predicted"/>
<gene>
    <name evidence="1" type="ORF">LMG28614_06029</name>
</gene>